<dbReference type="EMBL" id="FN667741">
    <property type="protein sequence ID" value="CBJ81958.1"/>
    <property type="molecule type" value="Genomic_DNA"/>
</dbReference>
<reference evidence="1" key="1">
    <citation type="journal article" date="2011" name="PLoS ONE">
        <title>The entomopathogenic bacterial endosymbionts xenorhabdus and photorhabdus: convergent lifestyles from divergent genomes.</title>
        <authorList>
            <person name="Chaston J.M."/>
            <person name="Suen G."/>
            <person name="Tucker S.L."/>
            <person name="Andersen A.W."/>
            <person name="Bhasin A."/>
            <person name="Bode E."/>
            <person name="Bode H.B."/>
            <person name="Brachmann A.O."/>
            <person name="Cowles C.E."/>
            <person name="Cowles K.N."/>
            <person name="Darby C."/>
            <person name="de Leon L."/>
            <person name="Drace K."/>
            <person name="Du Z."/>
            <person name="Givaudan A."/>
            <person name="Herbert Tran E.E."/>
            <person name="Jewell K.A."/>
            <person name="Knack J.J."/>
            <person name="Krasomil-Osterfeld K.C."/>
            <person name="Kukor R."/>
            <person name="Lanois A."/>
            <person name="Latreille P."/>
            <person name="Leimgruber N.K."/>
            <person name="Lipke C.M."/>
            <person name="Liu R."/>
            <person name="Lu X."/>
            <person name="Martens E.C."/>
            <person name="Marri P.R."/>
            <person name="Medigue C."/>
            <person name="Menard M.L."/>
            <person name="Miller N.M."/>
            <person name="Morales-Soto N."/>
            <person name="Norton S."/>
            <person name="Ogier J.C."/>
            <person name="Orchard S.S."/>
            <person name="Park D."/>
            <person name="Park Y."/>
            <person name="Qurollo B.A."/>
            <person name="Sugar D.R."/>
            <person name="Richards G.R."/>
            <person name="Rouy Z."/>
            <person name="Slominski B."/>
            <person name="Slominski K."/>
            <person name="Snyder H."/>
            <person name="Tjaden B.C."/>
            <person name="van der Hoeven R."/>
            <person name="Welch R.D."/>
            <person name="Wheeler C."/>
            <person name="Xiang B."/>
            <person name="Barbazuk B."/>
            <person name="Gaudriault S."/>
            <person name="Goodner B."/>
            <person name="Slater S.C."/>
            <person name="Forst S."/>
            <person name="Goldman B.S."/>
            <person name="Goodrich-Blair H."/>
        </authorList>
    </citation>
    <scope>NUCLEOTIDE SEQUENCE [LARGE SCALE GENOMIC DNA]</scope>
    <source>
        <strain evidence="1">SS-2004</strain>
    </source>
</reference>
<dbReference type="STRING" id="406818.XBJ1_2834"/>
<protein>
    <submittedName>
        <fullName evidence="1">Uncharacterized protein</fullName>
    </submittedName>
</protein>
<organism evidence="1 2">
    <name type="scientific">Xenorhabdus bovienii (strain SS-2004)</name>
    <name type="common">Xenorhabdus nematophila subsp. bovienii</name>
    <dbReference type="NCBI Taxonomy" id="406818"/>
    <lineage>
        <taxon>Bacteria</taxon>
        <taxon>Pseudomonadati</taxon>
        <taxon>Pseudomonadota</taxon>
        <taxon>Gammaproteobacteria</taxon>
        <taxon>Enterobacterales</taxon>
        <taxon>Morganellaceae</taxon>
        <taxon>Xenorhabdus</taxon>
    </lineage>
</organism>
<dbReference type="HOGENOM" id="CLU_2959882_0_0_6"/>
<accession>D3V7Z6</accession>
<gene>
    <name evidence="1" type="ordered locus">XBJ1_2834</name>
</gene>
<sequence length="59" mass="6869">MKVTFKNKGLELMGVDDFASIYVLCNFAHVFFRHGQENFLSMGRYMKNFYFNSSTSEVA</sequence>
<dbReference type="Proteomes" id="UP000002045">
    <property type="component" value="Chromosome"/>
</dbReference>
<evidence type="ECO:0000313" key="2">
    <source>
        <dbReference type="Proteomes" id="UP000002045"/>
    </source>
</evidence>
<name>D3V7Z6_XENBS</name>
<dbReference type="AlphaFoldDB" id="D3V7Z6"/>
<dbReference type="KEGG" id="xbo:XBJ1_2834"/>
<evidence type="ECO:0000313" key="1">
    <source>
        <dbReference type="EMBL" id="CBJ81958.1"/>
    </source>
</evidence>
<proteinExistence type="predicted"/>